<dbReference type="Proteomes" id="UP000319908">
    <property type="component" value="Unassembled WGS sequence"/>
</dbReference>
<evidence type="ECO:0008006" key="4">
    <source>
        <dbReference type="Google" id="ProtNLM"/>
    </source>
</evidence>
<evidence type="ECO:0000313" key="3">
    <source>
        <dbReference type="Proteomes" id="UP000319908"/>
    </source>
</evidence>
<protein>
    <recommendedName>
        <fullName evidence="4">Biopolymer transport protein ExbD/TolR</fullName>
    </recommendedName>
</protein>
<evidence type="ECO:0000256" key="1">
    <source>
        <dbReference type="SAM" id="MobiDB-lite"/>
    </source>
</evidence>
<gene>
    <name evidence="2" type="ORF">Poly21_45220</name>
</gene>
<dbReference type="OrthoDB" id="272511at2"/>
<feature type="compositionally biased region" description="Polar residues" evidence="1">
    <location>
        <begin position="40"/>
        <end position="54"/>
    </location>
</feature>
<feature type="region of interest" description="Disordered" evidence="1">
    <location>
        <begin position="32"/>
        <end position="72"/>
    </location>
</feature>
<dbReference type="EMBL" id="SJPU01000003">
    <property type="protein sequence ID" value="TWU10616.1"/>
    <property type="molecule type" value="Genomic_DNA"/>
</dbReference>
<accession>A0A5C6BH50</accession>
<keyword evidence="3" id="KW-1185">Reference proteome</keyword>
<dbReference type="RefSeq" id="WP_146409030.1">
    <property type="nucleotide sequence ID" value="NZ_SJPU01000003.1"/>
</dbReference>
<evidence type="ECO:0000313" key="2">
    <source>
        <dbReference type="EMBL" id="TWU10616.1"/>
    </source>
</evidence>
<reference evidence="2 3" key="1">
    <citation type="journal article" date="2020" name="Antonie Van Leeuwenhoek">
        <title>Rhodopirellula heiligendammensis sp. nov., Rhodopirellula pilleata sp. nov., and Rhodopirellula solitaria sp. nov. isolated from natural or artificial marine surfaces in Northern Germany and California, USA, and emended description of the genus Rhodopirellula.</title>
        <authorList>
            <person name="Kallscheuer N."/>
            <person name="Wiegand S."/>
            <person name="Jogler M."/>
            <person name="Boedeker C."/>
            <person name="Peeters S.H."/>
            <person name="Rast P."/>
            <person name="Heuer A."/>
            <person name="Jetten M.S.M."/>
            <person name="Rohde M."/>
            <person name="Jogler C."/>
        </authorList>
    </citation>
    <scope>NUCLEOTIDE SEQUENCE [LARGE SCALE GENOMIC DNA]</scope>
    <source>
        <strain evidence="2 3">Poly21</strain>
    </source>
</reference>
<name>A0A5C6BH50_9BACT</name>
<sequence length="170" mass="17879">MRKRGPILVGGGIALLIASQFFDFGLGFQDGSGPGDATDPNAQVSMDPSVSRSTAESKREIAEDEMSEESIPRFVPTAEPVLPDVVDILIDGSQYLVISQAGEGAREPMTLDQIVAMAATVDGEPSGIRVRVARTPNAVASAEAAVMKRLADAGLAADEIDARRQLVELN</sequence>
<organism evidence="2 3">
    <name type="scientific">Allorhodopirellula heiligendammensis</name>
    <dbReference type="NCBI Taxonomy" id="2714739"/>
    <lineage>
        <taxon>Bacteria</taxon>
        <taxon>Pseudomonadati</taxon>
        <taxon>Planctomycetota</taxon>
        <taxon>Planctomycetia</taxon>
        <taxon>Pirellulales</taxon>
        <taxon>Pirellulaceae</taxon>
        <taxon>Allorhodopirellula</taxon>
    </lineage>
</organism>
<comment type="caution">
    <text evidence="2">The sequence shown here is derived from an EMBL/GenBank/DDBJ whole genome shotgun (WGS) entry which is preliminary data.</text>
</comment>
<dbReference type="AlphaFoldDB" id="A0A5C6BH50"/>
<proteinExistence type="predicted"/>